<dbReference type="EMBL" id="AVOT02059166">
    <property type="protein sequence ID" value="MBW0552873.1"/>
    <property type="molecule type" value="Genomic_DNA"/>
</dbReference>
<proteinExistence type="predicted"/>
<gene>
    <name evidence="1" type="ORF">O181_092588</name>
</gene>
<dbReference type="Proteomes" id="UP000765509">
    <property type="component" value="Unassembled WGS sequence"/>
</dbReference>
<name>A0A9Q3P8J8_9BASI</name>
<comment type="caution">
    <text evidence="1">The sequence shown here is derived from an EMBL/GenBank/DDBJ whole genome shotgun (WGS) entry which is preliminary data.</text>
</comment>
<protein>
    <submittedName>
        <fullName evidence="1">Uncharacterized protein</fullName>
    </submittedName>
</protein>
<dbReference type="OrthoDB" id="43547at2759"/>
<reference evidence="1" key="1">
    <citation type="submission" date="2021-03" db="EMBL/GenBank/DDBJ databases">
        <title>Draft genome sequence of rust myrtle Austropuccinia psidii MF-1, a brazilian biotype.</title>
        <authorList>
            <person name="Quecine M.C."/>
            <person name="Pachon D.M.R."/>
            <person name="Bonatelli M.L."/>
            <person name="Correr F.H."/>
            <person name="Franceschini L.M."/>
            <person name="Leite T.F."/>
            <person name="Margarido G.R.A."/>
            <person name="Almeida C.A."/>
            <person name="Ferrarezi J.A."/>
            <person name="Labate C.A."/>
        </authorList>
    </citation>
    <scope>NUCLEOTIDE SEQUENCE</scope>
    <source>
        <strain evidence="1">MF-1</strain>
    </source>
</reference>
<evidence type="ECO:0000313" key="1">
    <source>
        <dbReference type="EMBL" id="MBW0552873.1"/>
    </source>
</evidence>
<dbReference type="AlphaFoldDB" id="A0A9Q3P8J8"/>
<organism evidence="1 2">
    <name type="scientific">Austropuccinia psidii MF-1</name>
    <dbReference type="NCBI Taxonomy" id="1389203"/>
    <lineage>
        <taxon>Eukaryota</taxon>
        <taxon>Fungi</taxon>
        <taxon>Dikarya</taxon>
        <taxon>Basidiomycota</taxon>
        <taxon>Pucciniomycotina</taxon>
        <taxon>Pucciniomycetes</taxon>
        <taxon>Pucciniales</taxon>
        <taxon>Sphaerophragmiaceae</taxon>
        <taxon>Austropuccinia</taxon>
    </lineage>
</organism>
<accession>A0A9Q3P8J8</accession>
<evidence type="ECO:0000313" key="2">
    <source>
        <dbReference type="Proteomes" id="UP000765509"/>
    </source>
</evidence>
<keyword evidence="2" id="KW-1185">Reference proteome</keyword>
<sequence length="118" mass="13074">MPSTRSGASYNPSSSCQKCYRCYYKKHQPVKEGEGSVNEAKTDKLCHSEVYSTFLPSNRAETTTISLSGNLSSQPEGLQQCTEAQKGSNPCRNVKKLHELLPYSEKPSGPSQHFEVIE</sequence>